<accession>C9SHJ0</accession>
<dbReference type="RefSeq" id="XP_003004916.1">
    <property type="nucleotide sequence ID" value="XM_003004870.1"/>
</dbReference>
<feature type="domain" description="FAD-binding" evidence="7">
    <location>
        <begin position="4"/>
        <end position="69"/>
    </location>
</feature>
<evidence type="ECO:0000256" key="2">
    <source>
        <dbReference type="ARBA" id="ARBA00007992"/>
    </source>
</evidence>
<dbReference type="KEGG" id="val:VDBG_04522"/>
<keyword evidence="3" id="KW-0285">Flavoprotein</keyword>
<name>C9SHJ0_VERA1</name>
<organism evidence="9">
    <name type="scientific">Verticillium alfalfae (strain VaMs.102 / ATCC MYA-4576 / FGSC 10136)</name>
    <name type="common">Verticillium wilt of alfalfa</name>
    <name type="synonym">Verticillium albo-atrum</name>
    <dbReference type="NCBI Taxonomy" id="526221"/>
    <lineage>
        <taxon>Eukaryota</taxon>
        <taxon>Fungi</taxon>
        <taxon>Dikarya</taxon>
        <taxon>Ascomycota</taxon>
        <taxon>Pezizomycotina</taxon>
        <taxon>Sordariomycetes</taxon>
        <taxon>Hypocreomycetidae</taxon>
        <taxon>Glomerellales</taxon>
        <taxon>Plectosphaerellaceae</taxon>
        <taxon>Verticillium</taxon>
    </lineage>
</organism>
<dbReference type="InterPro" id="IPR050562">
    <property type="entry name" value="FAD_mOase_fung"/>
</dbReference>
<keyword evidence="9" id="KW-1185">Reference proteome</keyword>
<keyword evidence="5" id="KW-0560">Oxidoreductase</keyword>
<evidence type="ECO:0000259" key="7">
    <source>
        <dbReference type="Pfam" id="PF01494"/>
    </source>
</evidence>
<evidence type="ECO:0000256" key="5">
    <source>
        <dbReference type="ARBA" id="ARBA00023002"/>
    </source>
</evidence>
<dbReference type="PANTHER" id="PTHR47356">
    <property type="entry name" value="FAD-DEPENDENT MONOOXYGENASE ASQG-RELATED"/>
    <property type="match status" value="1"/>
</dbReference>
<dbReference type="GeneID" id="9530130"/>
<dbReference type="InterPro" id="IPR002938">
    <property type="entry name" value="FAD-bd"/>
</dbReference>
<dbReference type="InterPro" id="IPR036188">
    <property type="entry name" value="FAD/NAD-bd_sf"/>
</dbReference>
<keyword evidence="4" id="KW-0274">FAD</keyword>
<dbReference type="OMA" id="QLSHEHL"/>
<gene>
    <name evidence="8" type="ORF">VDBG_04522</name>
</gene>
<comment type="cofactor">
    <cofactor evidence="1">
        <name>FAD</name>
        <dbReference type="ChEBI" id="CHEBI:57692"/>
    </cofactor>
</comment>
<dbReference type="HOGENOM" id="CLU_179448_0_0_1"/>
<dbReference type="GO" id="GO:0004497">
    <property type="term" value="F:monooxygenase activity"/>
    <property type="evidence" value="ECO:0007669"/>
    <property type="project" value="UniProtKB-KW"/>
</dbReference>
<dbReference type="Gene3D" id="3.50.50.60">
    <property type="entry name" value="FAD/NAD(P)-binding domain"/>
    <property type="match status" value="1"/>
</dbReference>
<keyword evidence="6 8" id="KW-0503">Monooxygenase</keyword>
<dbReference type="Pfam" id="PF01494">
    <property type="entry name" value="FAD_binding_3"/>
    <property type="match status" value="1"/>
</dbReference>
<evidence type="ECO:0000256" key="4">
    <source>
        <dbReference type="ARBA" id="ARBA00022827"/>
    </source>
</evidence>
<dbReference type="eggNOG" id="KOG2614">
    <property type="taxonomic scope" value="Eukaryota"/>
</dbReference>
<dbReference type="STRING" id="526221.C9SHJ0"/>
<dbReference type="GO" id="GO:0071949">
    <property type="term" value="F:FAD binding"/>
    <property type="evidence" value="ECO:0007669"/>
    <property type="project" value="InterPro"/>
</dbReference>
<dbReference type="EMBL" id="DS985218">
    <property type="protein sequence ID" value="EEY18413.1"/>
    <property type="molecule type" value="Genomic_DNA"/>
</dbReference>
<dbReference type="Proteomes" id="UP000008698">
    <property type="component" value="Unassembled WGS sequence"/>
</dbReference>
<reference evidence="9" key="1">
    <citation type="journal article" date="2011" name="PLoS Pathog.">
        <title>Comparative genomics yields insights into niche adaptation of plant vascular wilt pathogens.</title>
        <authorList>
            <person name="Klosterman S.J."/>
            <person name="Subbarao K.V."/>
            <person name="Kang S."/>
            <person name="Veronese P."/>
            <person name="Gold S.E."/>
            <person name="Thomma B.P.H.J."/>
            <person name="Chen Z."/>
            <person name="Henrissat B."/>
            <person name="Lee Y.-H."/>
            <person name="Park J."/>
            <person name="Garcia-Pedrajas M.D."/>
            <person name="Barbara D.J."/>
            <person name="Anchieta A."/>
            <person name="de Jonge R."/>
            <person name="Santhanam P."/>
            <person name="Maruthachalam K."/>
            <person name="Atallah Z."/>
            <person name="Amyotte S.G."/>
            <person name="Paz Z."/>
            <person name="Inderbitzin P."/>
            <person name="Hayes R.J."/>
            <person name="Heiman D.I."/>
            <person name="Young S."/>
            <person name="Zeng Q."/>
            <person name="Engels R."/>
            <person name="Galagan J."/>
            <person name="Cuomo C.A."/>
            <person name="Dobinson K.F."/>
            <person name="Ma L.-J."/>
        </authorList>
    </citation>
    <scope>NUCLEOTIDE SEQUENCE [LARGE SCALE GENOMIC DNA]</scope>
    <source>
        <strain evidence="9">VaMs.102 / ATCC MYA-4576 / FGSC 10136</strain>
    </source>
</reference>
<evidence type="ECO:0000313" key="9">
    <source>
        <dbReference type="Proteomes" id="UP000008698"/>
    </source>
</evidence>
<dbReference type="SUPFAM" id="SSF51905">
    <property type="entry name" value="FAD/NAD(P)-binding domain"/>
    <property type="match status" value="1"/>
</dbReference>
<evidence type="ECO:0000256" key="3">
    <source>
        <dbReference type="ARBA" id="ARBA00022630"/>
    </source>
</evidence>
<evidence type="ECO:0000256" key="1">
    <source>
        <dbReference type="ARBA" id="ARBA00001974"/>
    </source>
</evidence>
<comment type="similarity">
    <text evidence="2">Belongs to the paxM FAD-dependent monooxygenase family.</text>
</comment>
<protein>
    <submittedName>
        <fullName evidence="8">FAD dependent monooxygenase</fullName>
    </submittedName>
</protein>
<dbReference type="AlphaFoldDB" id="C9SHJ0"/>
<dbReference type="OrthoDB" id="2431938at2759"/>
<sequence length="105" mass="11460">MGFKVIIVGGSISGLSLANMLEKFDIEYVLLEGHSVIAPQLGASLGLLPSGLRILDQLGCYEKIKELAGNTYYSASMRLFSGETWVDKEPVTFSEKLEDSSRIES</sequence>
<proteinExistence type="inferred from homology"/>
<evidence type="ECO:0000313" key="8">
    <source>
        <dbReference type="EMBL" id="EEY18413.1"/>
    </source>
</evidence>
<dbReference type="PANTHER" id="PTHR47356:SF2">
    <property type="entry name" value="FAD-BINDING DOMAIN-CONTAINING PROTEIN-RELATED"/>
    <property type="match status" value="1"/>
</dbReference>
<evidence type="ECO:0000256" key="6">
    <source>
        <dbReference type="ARBA" id="ARBA00023033"/>
    </source>
</evidence>